<feature type="domain" description="VWFA" evidence="6">
    <location>
        <begin position="97"/>
        <end position="290"/>
    </location>
</feature>
<name>A0A0C1L7J1_9BACT</name>
<dbReference type="EMBL" id="JSVC01000002">
    <property type="protein sequence ID" value="KIC96137.1"/>
    <property type="molecule type" value="Genomic_DNA"/>
</dbReference>
<dbReference type="InterPro" id="IPR036465">
    <property type="entry name" value="vWFA_dom_sf"/>
</dbReference>
<dbReference type="STRING" id="1349421.OI18_02950"/>
<keyword evidence="8" id="KW-1185">Reference proteome</keyword>
<proteinExistence type="predicted"/>
<dbReference type="InterPro" id="IPR050768">
    <property type="entry name" value="UPF0353/GerABKA_families"/>
</dbReference>
<evidence type="ECO:0000259" key="6">
    <source>
        <dbReference type="PROSITE" id="PS50234"/>
    </source>
</evidence>
<dbReference type="SMART" id="SM00327">
    <property type="entry name" value="VWA"/>
    <property type="match status" value="1"/>
</dbReference>
<protein>
    <submittedName>
        <fullName evidence="7">Aerotolerance regulator BatA</fullName>
    </submittedName>
</protein>
<evidence type="ECO:0000256" key="5">
    <source>
        <dbReference type="SAM" id="Phobius"/>
    </source>
</evidence>
<dbReference type="CDD" id="cd01467">
    <property type="entry name" value="vWA_BatA_type"/>
    <property type="match status" value="1"/>
</dbReference>
<feature type="transmembrane region" description="Helical" evidence="5">
    <location>
        <begin position="12"/>
        <end position="31"/>
    </location>
</feature>
<comment type="caution">
    <text evidence="7">The sequence shown here is derived from an EMBL/GenBank/DDBJ whole genome shotgun (WGS) entry which is preliminary data.</text>
</comment>
<evidence type="ECO:0000256" key="4">
    <source>
        <dbReference type="ARBA" id="ARBA00023136"/>
    </source>
</evidence>
<evidence type="ECO:0000313" key="8">
    <source>
        <dbReference type="Proteomes" id="UP000031408"/>
    </source>
</evidence>
<evidence type="ECO:0000256" key="2">
    <source>
        <dbReference type="ARBA" id="ARBA00022692"/>
    </source>
</evidence>
<gene>
    <name evidence="7" type="ORF">OI18_02950</name>
</gene>
<keyword evidence="1" id="KW-1003">Cell membrane</keyword>
<feature type="transmembrane region" description="Helical" evidence="5">
    <location>
        <begin position="60"/>
        <end position="80"/>
    </location>
</feature>
<dbReference type="InterPro" id="IPR024163">
    <property type="entry name" value="Aerotolerance_reg_N"/>
</dbReference>
<dbReference type="SUPFAM" id="SSF53300">
    <property type="entry name" value="vWA-like"/>
    <property type="match status" value="1"/>
</dbReference>
<dbReference type="InterPro" id="IPR033881">
    <property type="entry name" value="vWA_BatA_type"/>
</dbReference>
<keyword evidence="3 5" id="KW-1133">Transmembrane helix</keyword>
<reference evidence="7 8" key="1">
    <citation type="submission" date="2014-11" db="EMBL/GenBank/DDBJ databases">
        <title>Genome sequence of Flavihumibacter solisilvae 3-3.</title>
        <authorList>
            <person name="Zhou G."/>
            <person name="Li M."/>
            <person name="Wang G."/>
        </authorList>
    </citation>
    <scope>NUCLEOTIDE SEQUENCE [LARGE SCALE GENOMIC DNA]</scope>
    <source>
        <strain evidence="7 8">3-3</strain>
    </source>
</reference>
<evidence type="ECO:0000256" key="3">
    <source>
        <dbReference type="ARBA" id="ARBA00022989"/>
    </source>
</evidence>
<dbReference type="Pfam" id="PF07584">
    <property type="entry name" value="BatA"/>
    <property type="match status" value="1"/>
</dbReference>
<dbReference type="InterPro" id="IPR002035">
    <property type="entry name" value="VWF_A"/>
</dbReference>
<dbReference type="PROSITE" id="PS50234">
    <property type="entry name" value="VWFA"/>
    <property type="match status" value="1"/>
</dbReference>
<evidence type="ECO:0000313" key="7">
    <source>
        <dbReference type="EMBL" id="KIC96137.1"/>
    </source>
</evidence>
<keyword evidence="2 5" id="KW-0812">Transmembrane</keyword>
<dbReference type="Gene3D" id="3.40.50.410">
    <property type="entry name" value="von Willebrand factor, type A domain"/>
    <property type="match status" value="1"/>
</dbReference>
<dbReference type="PANTHER" id="PTHR22550:SF5">
    <property type="entry name" value="LEUCINE ZIPPER PROTEIN 4"/>
    <property type="match status" value="1"/>
</dbReference>
<dbReference type="AlphaFoldDB" id="A0A0C1L7J1"/>
<dbReference type="Pfam" id="PF00092">
    <property type="entry name" value="VWA"/>
    <property type="match status" value="1"/>
</dbReference>
<feature type="transmembrane region" description="Helical" evidence="5">
    <location>
        <begin position="310"/>
        <end position="331"/>
    </location>
</feature>
<organism evidence="7 8">
    <name type="scientific">Flavihumibacter solisilvae</name>
    <dbReference type="NCBI Taxonomy" id="1349421"/>
    <lineage>
        <taxon>Bacteria</taxon>
        <taxon>Pseudomonadati</taxon>
        <taxon>Bacteroidota</taxon>
        <taxon>Chitinophagia</taxon>
        <taxon>Chitinophagales</taxon>
        <taxon>Chitinophagaceae</taxon>
        <taxon>Flavihumibacter</taxon>
    </lineage>
</organism>
<dbReference type="Proteomes" id="UP000031408">
    <property type="component" value="Unassembled WGS sequence"/>
</dbReference>
<keyword evidence="4 5" id="KW-0472">Membrane</keyword>
<sequence length="336" mass="37371">MITRYFESVDFAWPWVMSLLVIIPLLGWWYWKKHSSLAGTLLVSTTQSISTNNRGWKTRLAHFPFVLRLLTLACVIMALARPQTRFDEEQVSGEGVDIIICIDVSGSMLAQDFTPNRLEAAKEVAARFVDTRKTDRIGVVIFSGESFTLCPLTTDKSVIKTQLYGIQSGLLEDGTAIGSGLATSADRLRVSKAKSKVVILLTDGENNGGQIPPVTAKEIAKKIGIKVYTIGVGTEGYAPIPVQASDGSIVMQREKVNIDEKLLTQIANETGGKYFRAQDNEGLEQVYAEIDKLEKSTIEVTAIRRYTERFLPLVIAALFFLMLEWVLRFTVLKKFP</sequence>
<dbReference type="OrthoDB" id="6206554at2"/>
<dbReference type="PANTHER" id="PTHR22550">
    <property type="entry name" value="SPORE GERMINATION PROTEIN"/>
    <property type="match status" value="1"/>
</dbReference>
<evidence type="ECO:0000256" key="1">
    <source>
        <dbReference type="ARBA" id="ARBA00022475"/>
    </source>
</evidence>
<accession>A0A0C1L7J1</accession>
<dbReference type="RefSeq" id="WP_039136988.1">
    <property type="nucleotide sequence ID" value="NZ_JSVC01000002.1"/>
</dbReference>